<keyword evidence="7" id="KW-0547">Nucleotide-binding</keyword>
<feature type="domain" description="AAA+ ATPase" evidence="18">
    <location>
        <begin position="2165"/>
        <end position="2312"/>
    </location>
</feature>
<feature type="coiled-coil region" evidence="16">
    <location>
        <begin position="3029"/>
        <end position="3056"/>
    </location>
</feature>
<dbReference type="FunFam" id="1.10.8.720:FF:000001">
    <property type="entry name" value="dynein heavy chain 7, axonemal"/>
    <property type="match status" value="1"/>
</dbReference>
<dbReference type="GO" id="GO:0005858">
    <property type="term" value="C:axonemal dynein complex"/>
    <property type="evidence" value="ECO:0007669"/>
    <property type="project" value="UniProtKB-ARBA"/>
</dbReference>
<dbReference type="FunFam" id="1.10.8.710:FF:000004">
    <property type="entry name" value="Dynein axonemal heavy chain 6"/>
    <property type="match status" value="1"/>
</dbReference>
<dbReference type="GO" id="GO:0051959">
    <property type="term" value="F:dynein light intermediate chain binding"/>
    <property type="evidence" value="ECO:0007669"/>
    <property type="project" value="InterPro"/>
</dbReference>
<keyword evidence="13" id="KW-0505">Motor protein</keyword>
<keyword evidence="10" id="KW-0243">Dynein</keyword>
<dbReference type="FunFam" id="3.10.490.20:FF:000001">
    <property type="entry name" value="dynein heavy chain 7, axonemal"/>
    <property type="match status" value="1"/>
</dbReference>
<dbReference type="InterPro" id="IPR042219">
    <property type="entry name" value="AAA_lid_11_sf"/>
</dbReference>
<evidence type="ECO:0000256" key="7">
    <source>
        <dbReference type="ARBA" id="ARBA00022741"/>
    </source>
</evidence>
<dbReference type="Pfam" id="PF17852">
    <property type="entry name" value="Dynein_AAA_lid"/>
    <property type="match status" value="1"/>
</dbReference>
<dbReference type="Proteomes" id="UP000039324">
    <property type="component" value="Unassembled WGS sequence"/>
</dbReference>
<dbReference type="InterPro" id="IPR042222">
    <property type="entry name" value="Dynein_2_N"/>
</dbReference>
<dbReference type="InterPro" id="IPR041228">
    <property type="entry name" value="Dynein_C"/>
</dbReference>
<evidence type="ECO:0000256" key="11">
    <source>
        <dbReference type="ARBA" id="ARBA00023054"/>
    </source>
</evidence>
<feature type="region of interest" description="Disordered" evidence="17">
    <location>
        <begin position="242"/>
        <end position="275"/>
    </location>
</feature>
<dbReference type="Pfam" id="PF12777">
    <property type="entry name" value="MT"/>
    <property type="match status" value="1"/>
</dbReference>
<dbReference type="Gene3D" id="1.20.1270.280">
    <property type="match status" value="1"/>
</dbReference>
<dbReference type="FunFam" id="1.10.287.2620:FF:000002">
    <property type="entry name" value="Dynein heavy chain 2, axonemal"/>
    <property type="match status" value="1"/>
</dbReference>
<dbReference type="InterPro" id="IPR035699">
    <property type="entry name" value="AAA_6"/>
</dbReference>
<keyword evidence="9" id="KW-0282">Flagellum</keyword>
<evidence type="ECO:0000256" key="1">
    <source>
        <dbReference type="ARBA" id="ARBA00004230"/>
    </source>
</evidence>
<dbReference type="InterPro" id="IPR041589">
    <property type="entry name" value="DNAH3_AAA_lid_1"/>
</dbReference>
<comment type="similarity">
    <text evidence="3">Belongs to the dynein heavy chain family.</text>
</comment>
<dbReference type="InterPro" id="IPR035706">
    <property type="entry name" value="AAA_9"/>
</dbReference>
<dbReference type="Pfam" id="PF03028">
    <property type="entry name" value="Dynein_heavy"/>
    <property type="match status" value="1"/>
</dbReference>
<dbReference type="FunFam" id="1.20.58.1120:FF:000005">
    <property type="entry name" value="Dynein, axonemal, heavy chain 12"/>
    <property type="match status" value="1"/>
</dbReference>
<dbReference type="InterPro" id="IPR043157">
    <property type="entry name" value="Dynein_AAA1S"/>
</dbReference>
<dbReference type="FunFam" id="1.20.920.30:FF:000002">
    <property type="entry name" value="Dynein axonemal heavy chain 3"/>
    <property type="match status" value="1"/>
</dbReference>
<feature type="domain" description="AAA+ ATPase" evidence="18">
    <location>
        <begin position="1827"/>
        <end position="1964"/>
    </location>
</feature>
<dbReference type="Pfam" id="PF12781">
    <property type="entry name" value="AAA_9"/>
    <property type="match status" value="1"/>
</dbReference>
<organism evidence="19 20">
    <name type="scientific">Plasmodiophora brassicae</name>
    <name type="common">Clubroot disease agent</name>
    <dbReference type="NCBI Taxonomy" id="37360"/>
    <lineage>
        <taxon>Eukaryota</taxon>
        <taxon>Sar</taxon>
        <taxon>Rhizaria</taxon>
        <taxon>Endomyxa</taxon>
        <taxon>Phytomyxea</taxon>
        <taxon>Plasmodiophorida</taxon>
        <taxon>Plasmodiophoridae</taxon>
        <taxon>Plasmodiophora</taxon>
    </lineage>
</organism>
<sequence>MLTAETLVSECVGRYITTPRGALRLTNLINSRSYADAWSAMTQWAARQYSMGNSFSIPPIGVFLQHSNASDTSMGGEPAFYFYRPFVDKYGLELRDGQTILEKDVASAVKMYPSALLKYSALSDDTLRIALSHLFQRLGEVIAGRHQCIIDFGFASLVAEDRKVDLLVHSADADRTSAEKALAEERAKLALEHRQKRAKYSYLGSKSQVGLSSLAERVGMHAQQPGGEMSPEGFRALRHGNLSTRAVPRRSGSPTSPSRLRVGARSPSPPRIRDLPQQHQELYPPLLDNFSRTRSATFTNGHADISLSAKVAGFYTPEVGRWTMSSNRLSRARVRSDPVEQTTKPALRSVTIDDTSSGPSDITESQRRFNHYVEHGVGVEDLVPIKRTWVDNVLRLLNMDVSAVQQARIEARLAEMLAEMRKDYELSGRRAILDYVLRSPQERSRLDIADPPPRAVVDWGRCKSQPCPPITWREPIQHAWVHLDKNLFTVNYAAVAIQKLWAQYENLSLVAVPPKSALPMSIQDYEAMQKAHIKDQLGNFSNNWMREVEDVFRGRLDKDAERSATFFESIAALMTNLLRSIVESSAKELHAFITRYIDVPDVQFATGTAPSILTVRAPTDHTVPPPVFNIKIVVQRRKIQFQTMPGEIEAALCRIFDAILVGLDGIPRIETKLFPLLENPKNLTFKVDDAKVLALRDDIVRVFRECVASAGNVVNLYDEYSYLLDESQRLSDYVTQTRTLDDFRERIQSFRSMTDDLENRTRAVVQCRLLSLDCAKINELLVSKLVECSKQILSYIATRNIEHNVVICDEFKTVAAILLKKPLNSKELVDLVRYSNTFKQTTLKRLMNDCAYAVEELRFLFECGHLVNDDVLSHIGSTFGWVHKFDAIIVEADAQLMAERRKMEGQFEDRKEKFNKLLESYAAQIADFAEFTDLKREVEFNTIIKNVRENLHAATEECKRIQEQDELLGIPVTQFNLLDQAKEQLTPYEDLWTLVSEFRQNHTQWVDGPVFSLNAEQVKSKCDTMWRTALKLSKQLTVSAGSVAVHIKTSLEAFKVHIPLVEVLCNPGLRPRHWAAISEIVGFDLRPDDHTSLTRFVDMGVAKSLDQLQMVSETASKEYSIEKTLDAMKKEWNPVLFAITSYRDTGTSILVGSGIEEIQTLLDDHIVKTQTMKGSSFAKAFEEQIREWESWLVTMQDVIDNWLQVQTTWLYLEPIFSSDDIMKQMPEEGNLFRQVDTAWRTIMSEVEITPQALAVSRIPNLLESLTSARAMLDKIQAGLNQYLETKRLFFPRFFFLSDNELLEILAETKDPTRVQPHLKKCFEGVSKLEFQENLDVTALFSPEGERLALTSTMNPKDANGAVERWLSDVETLMFASVKASVSNAMVAYANESREQWVLNWPGQVVLAVSQIFWTSLVEKAIAGNNGGMSGTLKAFLDESNEHLQKIVALVRGQLTRLQRRTLGALVVIDVHARDTLQALVKANVSQITDFEWTSQLRYYWFEDTVKVRIINSDLAYGFEYLGNSDRLVITPLTDRCYRTLMGAIQFNLGGAPEGPAGTGKTETVKDLAKAMAIQCVVFNCSDGLDYLAMSKFFKGLASSGAWSCFDEFNRIDLEVLSVVAQQVLSIQRAVAAKAHHFRFEGTEIRLRLSCNVFITMNPGYAGRSELPDNLKSLFRTVAMMVPNYEMIAEITLYSCGFVEARALARKIVATYKLCSEQLSSQDHYDYGMRAVKAVLTAAGNLKRLEPTEDENRLMLRSINDVNLPKFLSQDIPLFVGIIGDLFPGVARPVSDYSTLMPAIQANLAKRNLRPVPEFLEKILQLHEMIKVRHGLMLVGQPFSGKTSAIRVLAGALSDISAEPVELVTLNPKSITLNEIYGQFDPVSHEWKDGLLSVHFRRLAAAETEARKWVMFDGPVDTLWIENMNTVLDDNKKLCLMSGEIIQMSSTMNMIFEASPGVADLAVASPATVSRCGMVFLEPQSLGVQPLIDSWQSAMPTEVLNATAFQNLVKRFIPTSLELVRRKCVEYSPTSDMNLATALLRMYKVLLTEATQHAPATPKDVEGYFVFALVWSIGASVDENGRALFNNHVREICSDPANSKSQHMRLPDKGSVYDYAWNAGGWVPWSSMMGSSSEFRIEANARIQEIIVPTIDSARYTILTQLFARARIPGLFVGPTGTGKSAYITKALAAMNKDAYAPLVISFSAQTSASQTREIIDAKLDRKRKGVYGPPGNRTCVIFIDDLNMPKPEQFGAQPPLELLRQFLDHGGWYDVGDASFRTMLDTTVVCAMGPPGGGRNPITSRLTRHFSHVTMTPFDDASLTTIFTAILHWHLGKGFASGVVGLVGAIVDATRALFKTATAELLPTPARSHYTFNLRDLASVIRGLCMSRADDFPDGMAFVRLWVHEVHRVFADRLIDDGDALKFLGWVRTTAESTLKVNFDACLARLDNNGDGVVDTLDEIRGLMYGHFMTKSSAGARPYQEVLDAVAMRNVFAAQLENYNQEFGSPMRLVLFRFALEHVSRISRVLKQPFGHALLVGVGGTGRQSLTRLAAYVAGYRLFQVEMNKTYGMNEWREDLKRVLRWAGEKQEPTVFLFTDSQIKKEAFLEDINGILNSGEVPNLFGVEERAEISTNLQPAYKRARREDGTPAQCMAFFTEMVRENLHLALCMSPVGDALRNRLRMFPSLVNCCTIDWFQKWPTNALESVAREFIADVDLPEATRASCVKLCVQFHQSTDDLAVRFHQELRRRYYVTPSSYLELITAFKSLLAERRRQIVSTKQRYEGGLQVLATTASQVKNMLQELEELRPVLIRTGVETDEMIVQVDKETRDAEQIRSLVKQEEIVANEKASAAKQIADECGADLAQAMPILEAAIAALNTLTKNDLVEVKAMKSPPAGVLVVMEAVCVMMNIPPTRSPDSTGKMVKDYWDPAKKKLLSDPKLLTTLSSYDKDNIPRDIIKKIATYIDNPLFDPASVKKASKAAFGLCSWVRAMYQYDEVANAIRPKRERLEQAKAEYAVVEKGLLAKQAELNTVETKLAGLNSTLSRMQQKKSDLEAQVDLCGKKLVRAQQLIGGLGGEKDRWTDAAHALGVQYANLTGDIILSAGVIAYLGAFTAAFRSSCTEEWANACRSLGLTCAERFSLAGALGDPVRIRQWTLDGLPNDAFSIDNAIIIDKARRWPLMIDPQGQANIWIKNMERERKLVICKLTDPDFGRRLEGAIQFGVPCLLENVGEELDPLLEPVLLKQTYRKGGIEMIKLGDAEVEYSDAFRFYITSKMRNPHYLPELSTKITLLNFMITPDGLEDQLLGLVVARERPELQTEKNRLIMQSAENRKKLKDIEDEILKILSSTQGSILDDESAIQVLSASKQVSNDIAEKQAISDKTEKEIDVARLGYKPVAVHSSILFFCIADLANIDPMYQYSLGWFIALFQKSITSSEPSPVLETRLQNLNDYCTYALYCAVCRSLFEKDKLLFSFLLAVNILRSAGKIRQDEWRFLLTGGIAVDSDGPASSNPCPDWLQDSVWSDLCRLSSSLPAFASLATTFGEYSADWKRVYDAFEPHQTHLPGELQTCQWPTASLSFSPYVDVGTALDSFQKMLILRCLRPDKVFPAVRDFVGDRLGQRFVEAPPFDLGAAFRDSDPTIPLMFILSPGSDPYSSLLKFAADNGFGTRLESISLGQGQGPLAASMIEVAQARGTWVILQNCHLAISWMPTLERIVETTTSTSTHADYRLWLTSYPSDRFPVSILQRGIKMTNEPPKGLRANLLGSYSRDPICDPEFFGGSNHQPQWMSMLYGLCFFHALVQERRMFGPLGWNIPYEFNESDLRISVRQLHMFVGRAESVDAIPFKAIQYLVGQCNYGGRVTDDWDRRTLTDILSRFVSPNVFARGTPLSESGVYLVPDAGDYTSYIEHVKGLPSVARPEAFGLHDNADITKERNETAQLFRSILQTQARTSSAGTKSKEEIVGAIAADILSKVPTPFDLDKVQERFPVTYKESMNTVLCQEVIRYNRLVAVVRSSLSDLQKALVGLVVMSADLEQIGDALFDGCVPRRWLAVSYPTLKPLSSYVSDLVARLNNFQKWVQTGSAPNVFWISGFFFTQSFLTGVLQNYSRRYTIPIDEISFDFEFVNRDPSDPSIVRPADGAYIHGLFLEAAQWDAQTNVLVESQPKVLFSLAPIIWLRPQRSVDIKPGAKYDCPVYKTTERRGTLSTTGHSTNFVMSIRLPTEQPSSHWVQRGVALITQLDV</sequence>
<evidence type="ECO:0000256" key="17">
    <source>
        <dbReference type="SAM" id="MobiDB-lite"/>
    </source>
</evidence>
<name>A0A0G4IZG0_PLABS</name>
<dbReference type="OrthoDB" id="5593012at2759"/>
<dbReference type="FunFam" id="1.10.8.1220:FF:000001">
    <property type="entry name" value="Dynein axonemal heavy chain 5"/>
    <property type="match status" value="1"/>
</dbReference>
<dbReference type="Gene3D" id="3.20.180.20">
    <property type="entry name" value="Dynein heavy chain, N-terminal domain 2"/>
    <property type="match status" value="1"/>
</dbReference>
<evidence type="ECO:0000256" key="14">
    <source>
        <dbReference type="ARBA" id="ARBA00023212"/>
    </source>
</evidence>
<evidence type="ECO:0000256" key="6">
    <source>
        <dbReference type="ARBA" id="ARBA00022737"/>
    </source>
</evidence>
<dbReference type="SUPFAM" id="SSF52540">
    <property type="entry name" value="P-loop containing nucleoside triphosphate hydrolases"/>
    <property type="match status" value="4"/>
</dbReference>
<dbReference type="Pfam" id="PF18198">
    <property type="entry name" value="AAA_lid_11"/>
    <property type="match status" value="1"/>
</dbReference>
<evidence type="ECO:0000313" key="20">
    <source>
        <dbReference type="Proteomes" id="UP000039324"/>
    </source>
</evidence>
<dbReference type="FunFam" id="3.40.50.300:FF:000044">
    <property type="entry name" value="Dynein heavy chain 5, axonemal"/>
    <property type="match status" value="1"/>
</dbReference>
<dbReference type="Pfam" id="PF18199">
    <property type="entry name" value="Dynein_C"/>
    <property type="match status" value="1"/>
</dbReference>
<dbReference type="Gene3D" id="1.20.920.30">
    <property type="match status" value="1"/>
</dbReference>
<dbReference type="InterPro" id="IPR043160">
    <property type="entry name" value="Dynein_C_barrel"/>
</dbReference>
<evidence type="ECO:0000256" key="4">
    <source>
        <dbReference type="ARBA" id="ARBA00022490"/>
    </source>
</evidence>
<feature type="domain" description="AAA+ ATPase" evidence="18">
    <location>
        <begin position="1546"/>
        <end position="1685"/>
    </location>
</feature>
<keyword evidence="11 16" id="KW-0175">Coiled coil</keyword>
<gene>
    <name evidence="19" type="ORF">PBRA_001578</name>
</gene>
<evidence type="ECO:0000256" key="9">
    <source>
        <dbReference type="ARBA" id="ARBA00022846"/>
    </source>
</evidence>
<keyword evidence="4" id="KW-0963">Cytoplasm</keyword>
<evidence type="ECO:0000256" key="10">
    <source>
        <dbReference type="ARBA" id="ARBA00023017"/>
    </source>
</evidence>
<proteinExistence type="inferred from homology"/>
<dbReference type="Gene3D" id="1.10.8.720">
    <property type="entry name" value="Region D6 of dynein motor"/>
    <property type="match status" value="1"/>
</dbReference>
<dbReference type="Pfam" id="PF12774">
    <property type="entry name" value="AAA_6"/>
    <property type="match status" value="1"/>
</dbReference>
<dbReference type="PANTHER" id="PTHR22878:SF70">
    <property type="entry name" value="DYNEIN HEAVY CHAIN 2, AXONEMAL"/>
    <property type="match status" value="1"/>
</dbReference>
<dbReference type="FunFam" id="3.40.50.300:FF:000362">
    <property type="entry name" value="Dynein, axonemal, heavy chain 6"/>
    <property type="match status" value="1"/>
</dbReference>
<dbReference type="GO" id="GO:0003341">
    <property type="term" value="P:cilium movement"/>
    <property type="evidence" value="ECO:0007669"/>
    <property type="project" value="UniProtKB-ARBA"/>
</dbReference>
<dbReference type="InterPro" id="IPR024317">
    <property type="entry name" value="Dynein_heavy_chain_D4_dom"/>
</dbReference>
<keyword evidence="15" id="KW-0966">Cell projection</keyword>
<evidence type="ECO:0000256" key="12">
    <source>
        <dbReference type="ARBA" id="ARBA00023069"/>
    </source>
</evidence>
<dbReference type="FunFam" id="1.20.920.20:FF:000006">
    <property type="entry name" value="Dynein, axonemal, heavy chain 6"/>
    <property type="match status" value="1"/>
</dbReference>
<keyword evidence="20" id="KW-1185">Reference proteome</keyword>
<accession>A0A0G4IZG0</accession>
<protein>
    <recommendedName>
        <fullName evidence="18">AAA+ ATPase domain-containing protein</fullName>
    </recommendedName>
</protein>
<evidence type="ECO:0000256" key="3">
    <source>
        <dbReference type="ARBA" id="ARBA00008887"/>
    </source>
</evidence>
<dbReference type="InterPro" id="IPR041466">
    <property type="entry name" value="Dynein_AAA5_ext"/>
</dbReference>
<dbReference type="GO" id="GO:0005524">
    <property type="term" value="F:ATP binding"/>
    <property type="evidence" value="ECO:0007669"/>
    <property type="project" value="UniProtKB-KW"/>
</dbReference>
<dbReference type="FunFam" id="3.40.50.300:FF:000223">
    <property type="entry name" value="Dynein heavy chain 3, axonemal"/>
    <property type="match status" value="1"/>
</dbReference>
<dbReference type="EMBL" id="CDSF01000101">
    <property type="protein sequence ID" value="CEP00524.1"/>
    <property type="molecule type" value="Genomic_DNA"/>
</dbReference>
<dbReference type="Gene3D" id="6.10.140.1060">
    <property type="match status" value="1"/>
</dbReference>
<evidence type="ECO:0000256" key="16">
    <source>
        <dbReference type="SAM" id="Coils"/>
    </source>
</evidence>
<dbReference type="InterPro" id="IPR004273">
    <property type="entry name" value="Dynein_heavy_D6_P-loop"/>
</dbReference>
<dbReference type="InterPro" id="IPR041658">
    <property type="entry name" value="AAA_lid_11"/>
</dbReference>
<feature type="compositionally biased region" description="Low complexity" evidence="17">
    <location>
        <begin position="249"/>
        <end position="261"/>
    </location>
</feature>
<dbReference type="GO" id="GO:0008569">
    <property type="term" value="F:minus-end-directed microtubule motor activity"/>
    <property type="evidence" value="ECO:0007669"/>
    <property type="project" value="InterPro"/>
</dbReference>
<dbReference type="FunFam" id="1.20.140.100:FF:000004">
    <property type="entry name" value="Dynein axonemal heavy chain 6"/>
    <property type="match status" value="1"/>
</dbReference>
<dbReference type="FunFam" id="3.40.50.300:FF:002141">
    <property type="entry name" value="Dynein heavy chain"/>
    <property type="match status" value="1"/>
</dbReference>
<dbReference type="GO" id="GO:0005874">
    <property type="term" value="C:microtubule"/>
    <property type="evidence" value="ECO:0007669"/>
    <property type="project" value="UniProtKB-KW"/>
</dbReference>
<dbReference type="Gene3D" id="1.10.287.2620">
    <property type="match status" value="1"/>
</dbReference>
<keyword evidence="14" id="KW-0206">Cytoskeleton</keyword>
<dbReference type="FunFam" id="1.20.1270.280:FF:000001">
    <property type="entry name" value="dynein heavy chain 7, axonemal"/>
    <property type="match status" value="1"/>
</dbReference>
<dbReference type="Gene3D" id="1.20.140.100">
    <property type="entry name" value="Dynein heavy chain, N-terminal domain 2"/>
    <property type="match status" value="1"/>
</dbReference>
<dbReference type="Pfam" id="PF17857">
    <property type="entry name" value="AAA_lid_1"/>
    <property type="match status" value="1"/>
</dbReference>
<evidence type="ECO:0000256" key="5">
    <source>
        <dbReference type="ARBA" id="ARBA00022701"/>
    </source>
</evidence>
<evidence type="ECO:0000259" key="18">
    <source>
        <dbReference type="SMART" id="SM00382"/>
    </source>
</evidence>
<dbReference type="OMA" id="FHDSPYA"/>
<dbReference type="InterPro" id="IPR024743">
    <property type="entry name" value="Dynein_HC_stalk"/>
</dbReference>
<dbReference type="GO" id="GO:0045505">
    <property type="term" value="F:dynein intermediate chain binding"/>
    <property type="evidence" value="ECO:0007669"/>
    <property type="project" value="InterPro"/>
</dbReference>
<keyword evidence="12" id="KW-0969">Cilium</keyword>
<dbReference type="CDD" id="cd00009">
    <property type="entry name" value="AAA"/>
    <property type="match status" value="1"/>
</dbReference>
<keyword evidence="8" id="KW-0067">ATP-binding</keyword>
<dbReference type="Gene3D" id="1.10.8.1220">
    <property type="match status" value="1"/>
</dbReference>
<evidence type="ECO:0000256" key="15">
    <source>
        <dbReference type="ARBA" id="ARBA00023273"/>
    </source>
</evidence>
<dbReference type="Gene3D" id="1.10.472.130">
    <property type="match status" value="1"/>
</dbReference>
<dbReference type="InterPro" id="IPR013602">
    <property type="entry name" value="Dynein_heavy_linker"/>
</dbReference>
<dbReference type="InterPro" id="IPR026983">
    <property type="entry name" value="DHC"/>
</dbReference>
<evidence type="ECO:0000256" key="13">
    <source>
        <dbReference type="ARBA" id="ARBA00023175"/>
    </source>
</evidence>
<dbReference type="STRING" id="37360.A0A0G4IZG0"/>
<dbReference type="InterPro" id="IPR040673">
    <property type="entry name" value="CCDC81_HU_dom_2"/>
</dbReference>
<evidence type="ECO:0000256" key="8">
    <source>
        <dbReference type="ARBA" id="ARBA00022840"/>
    </source>
</evidence>
<reference evidence="19 20" key="1">
    <citation type="submission" date="2015-02" db="EMBL/GenBank/DDBJ databases">
        <authorList>
            <person name="Chooi Y.-H."/>
        </authorList>
    </citation>
    <scope>NUCLEOTIDE SEQUENCE [LARGE SCALE GENOMIC DNA]</scope>
    <source>
        <strain evidence="19">E3</strain>
    </source>
</reference>
<dbReference type="Gene3D" id="1.20.920.20">
    <property type="match status" value="1"/>
</dbReference>
<dbReference type="Gene3D" id="3.10.490.20">
    <property type="match status" value="1"/>
</dbReference>
<dbReference type="Pfam" id="PF12780">
    <property type="entry name" value="AAA_8"/>
    <property type="match status" value="1"/>
</dbReference>
<dbReference type="Gene3D" id="1.20.58.1120">
    <property type="match status" value="1"/>
</dbReference>
<dbReference type="Gene3D" id="3.40.50.300">
    <property type="entry name" value="P-loop containing nucleotide triphosphate hydrolases"/>
    <property type="match status" value="5"/>
</dbReference>
<dbReference type="InterPro" id="IPR003593">
    <property type="entry name" value="AAA+_ATPase"/>
</dbReference>
<dbReference type="PANTHER" id="PTHR22878">
    <property type="entry name" value="DYNEIN HEAVY CHAIN 6, AXONEMAL-LIKE-RELATED"/>
    <property type="match status" value="1"/>
</dbReference>
<dbReference type="InterPro" id="IPR027417">
    <property type="entry name" value="P-loop_NTPase"/>
</dbReference>
<dbReference type="Pfam" id="PF18289">
    <property type="entry name" value="HU-CCDC81_euk_2"/>
    <property type="match status" value="1"/>
</dbReference>
<dbReference type="SMART" id="SM00382">
    <property type="entry name" value="AAA"/>
    <property type="match status" value="3"/>
</dbReference>
<dbReference type="GO" id="GO:0031514">
    <property type="term" value="C:motile cilium"/>
    <property type="evidence" value="ECO:0007669"/>
    <property type="project" value="UniProtKB-SubCell"/>
</dbReference>
<evidence type="ECO:0000313" key="19">
    <source>
        <dbReference type="EMBL" id="CEP00524.1"/>
    </source>
</evidence>
<dbReference type="Pfam" id="PF08393">
    <property type="entry name" value="DHC_N2"/>
    <property type="match status" value="1"/>
</dbReference>
<dbReference type="FunFam" id="3.20.180.20:FF:000003">
    <property type="entry name" value="Dynein heavy chain 12, axonemal"/>
    <property type="match status" value="1"/>
</dbReference>
<dbReference type="InterPro" id="IPR042228">
    <property type="entry name" value="Dynein_linker_3"/>
</dbReference>
<dbReference type="Pfam" id="PF12775">
    <property type="entry name" value="AAA_7"/>
    <property type="match status" value="1"/>
</dbReference>
<evidence type="ECO:0000256" key="2">
    <source>
        <dbReference type="ARBA" id="ARBA00004430"/>
    </source>
</evidence>
<keyword evidence="5" id="KW-0493">Microtubule</keyword>
<comment type="subcellular location">
    <subcellularLocation>
        <location evidence="1">Cell projection</location>
        <location evidence="1">Cilium</location>
        <location evidence="1">Flagellum</location>
    </subcellularLocation>
    <subcellularLocation>
        <location evidence="2">Cytoplasm</location>
        <location evidence="2">Cytoskeleton</location>
        <location evidence="2">Cilium axoneme</location>
    </subcellularLocation>
</comment>
<dbReference type="Gene3D" id="1.10.8.710">
    <property type="match status" value="1"/>
</dbReference>
<keyword evidence="6" id="KW-0677">Repeat</keyword>